<evidence type="ECO:0000256" key="1">
    <source>
        <dbReference type="ARBA" id="ARBA00004651"/>
    </source>
</evidence>
<accession>A0A934S8J5</accession>
<dbReference type="InterPro" id="IPR050297">
    <property type="entry name" value="LipidA_mod_glycosyltrf_83"/>
</dbReference>
<feature type="transmembrane region" description="Helical" evidence="8">
    <location>
        <begin position="92"/>
        <end position="110"/>
    </location>
</feature>
<dbReference type="GO" id="GO:0016763">
    <property type="term" value="F:pentosyltransferase activity"/>
    <property type="evidence" value="ECO:0007669"/>
    <property type="project" value="TreeGrafter"/>
</dbReference>
<keyword evidence="6 8" id="KW-1133">Transmembrane helix</keyword>
<dbReference type="GO" id="GO:0010041">
    <property type="term" value="P:response to iron(III) ion"/>
    <property type="evidence" value="ECO:0007669"/>
    <property type="project" value="TreeGrafter"/>
</dbReference>
<protein>
    <submittedName>
        <fullName evidence="10">Glycosyltransferase family 39 protein</fullName>
    </submittedName>
</protein>
<keyword evidence="5 8" id="KW-0812">Transmembrane</keyword>
<feature type="domain" description="ArnT-like N-terminal" evidence="9">
    <location>
        <begin position="39"/>
        <end position="245"/>
    </location>
</feature>
<dbReference type="EMBL" id="JAENIJ010000019">
    <property type="protein sequence ID" value="MBK1883214.1"/>
    <property type="molecule type" value="Genomic_DNA"/>
</dbReference>
<dbReference type="AlphaFoldDB" id="A0A934S8J5"/>
<dbReference type="PANTHER" id="PTHR33908:SF3">
    <property type="entry name" value="UNDECAPRENYL PHOSPHATE-ALPHA-4-AMINO-4-DEOXY-L-ARABINOSE ARABINOSYL TRANSFERASE"/>
    <property type="match status" value="1"/>
</dbReference>
<evidence type="ECO:0000256" key="7">
    <source>
        <dbReference type="ARBA" id="ARBA00023136"/>
    </source>
</evidence>
<keyword evidence="3" id="KW-0328">Glycosyltransferase</keyword>
<dbReference type="GO" id="GO:0006493">
    <property type="term" value="P:protein O-linked glycosylation"/>
    <property type="evidence" value="ECO:0007669"/>
    <property type="project" value="InterPro"/>
</dbReference>
<feature type="transmembrane region" description="Helical" evidence="8">
    <location>
        <begin position="367"/>
        <end position="389"/>
    </location>
</feature>
<evidence type="ECO:0000313" key="10">
    <source>
        <dbReference type="EMBL" id="MBK1883214.1"/>
    </source>
</evidence>
<keyword evidence="4" id="KW-0808">Transferase</keyword>
<evidence type="ECO:0000256" key="4">
    <source>
        <dbReference type="ARBA" id="ARBA00022679"/>
    </source>
</evidence>
<feature type="transmembrane region" description="Helical" evidence="8">
    <location>
        <begin position="122"/>
        <end position="143"/>
    </location>
</feature>
<dbReference type="GO" id="GO:0005886">
    <property type="term" value="C:plasma membrane"/>
    <property type="evidence" value="ECO:0007669"/>
    <property type="project" value="UniProtKB-SubCell"/>
</dbReference>
<sequence length="502" mass="56576">MQSNNISYFNARSKRLLLATLGLIWVVRLLMLAQIPLIDNSESRYAEMARKMAATGDWVTPRYIGNQPFWAKPPLSMWLSGAGIKLFGENEFGARIFIFLASCAILLLLYSWIKGIKGKDTALAATFILATSSAFVITSGTVMTDLPLCASTTLAMVAYWHAIHRKSKWWGMVFFIALGLGMLAKGPIALVLTALPIGIWLIGSRRLIEGIKCLPWISGVLLALAIALPWYVLAEIRTPGFLNYFIIGEHWDRFLIKGWNGDLYGNAHSEPPGTIWYFGLISLLPWTLIMPYLIFKIPRVFQNIQSEEKPYLGYLSAWLVSPLLFFTAARNIIPTYALTGIPAGAILFFELTALTNDKTTNRIVIRYLKWGAAASTILITSTWLLFSYFPDRMHKQSQREMVKYIESRSDLKEIPLSYRGKPLCSAWFYRKGQVNFIDDEGIKKLFCNHHPDLLVVPARTDSAQPPLIHDHFTQIATIGRFSLMRENVNQNSDLVAAEKGNP</sequence>
<evidence type="ECO:0000313" key="11">
    <source>
        <dbReference type="Proteomes" id="UP000603141"/>
    </source>
</evidence>
<feature type="transmembrane region" description="Helical" evidence="8">
    <location>
        <begin position="311"/>
        <end position="329"/>
    </location>
</feature>
<comment type="subcellular location">
    <subcellularLocation>
        <location evidence="1">Cell membrane</location>
        <topology evidence="1">Multi-pass membrane protein</topology>
    </subcellularLocation>
</comment>
<dbReference type="Proteomes" id="UP000603141">
    <property type="component" value="Unassembled WGS sequence"/>
</dbReference>
<evidence type="ECO:0000256" key="6">
    <source>
        <dbReference type="ARBA" id="ARBA00022989"/>
    </source>
</evidence>
<dbReference type="GO" id="GO:0000030">
    <property type="term" value="F:mannosyltransferase activity"/>
    <property type="evidence" value="ECO:0007669"/>
    <property type="project" value="InterPro"/>
</dbReference>
<feature type="transmembrane region" description="Helical" evidence="8">
    <location>
        <begin position="214"/>
        <end position="233"/>
    </location>
</feature>
<proteinExistence type="predicted"/>
<keyword evidence="7 8" id="KW-0472">Membrane</keyword>
<dbReference type="Pfam" id="PF02366">
    <property type="entry name" value="PMT"/>
    <property type="match status" value="1"/>
</dbReference>
<keyword evidence="2" id="KW-1003">Cell membrane</keyword>
<dbReference type="GO" id="GO:0009103">
    <property type="term" value="P:lipopolysaccharide biosynthetic process"/>
    <property type="evidence" value="ECO:0007669"/>
    <property type="project" value="UniProtKB-ARBA"/>
</dbReference>
<reference evidence="10" key="1">
    <citation type="submission" date="2021-01" db="EMBL/GenBank/DDBJ databases">
        <title>Modified the classification status of verrucomicrobia.</title>
        <authorList>
            <person name="Feng X."/>
        </authorList>
    </citation>
    <scope>NUCLEOTIDE SEQUENCE</scope>
    <source>
        <strain evidence="10">KCTC 22041</strain>
    </source>
</reference>
<evidence type="ECO:0000256" key="3">
    <source>
        <dbReference type="ARBA" id="ARBA00022676"/>
    </source>
</evidence>
<dbReference type="PANTHER" id="PTHR33908">
    <property type="entry name" value="MANNOSYLTRANSFERASE YKCB-RELATED"/>
    <property type="match status" value="1"/>
</dbReference>
<feature type="transmembrane region" description="Helical" evidence="8">
    <location>
        <begin position="335"/>
        <end position="355"/>
    </location>
</feature>
<evidence type="ECO:0000256" key="8">
    <source>
        <dbReference type="SAM" id="Phobius"/>
    </source>
</evidence>
<feature type="transmembrane region" description="Helical" evidence="8">
    <location>
        <begin position="169"/>
        <end position="202"/>
    </location>
</feature>
<keyword evidence="11" id="KW-1185">Reference proteome</keyword>
<dbReference type="RefSeq" id="WP_200271118.1">
    <property type="nucleotide sequence ID" value="NZ_JAENIJ010000019.1"/>
</dbReference>
<gene>
    <name evidence="10" type="ORF">JIN85_12375</name>
</gene>
<comment type="caution">
    <text evidence="10">The sequence shown here is derived from an EMBL/GenBank/DDBJ whole genome shotgun (WGS) entry which is preliminary data.</text>
</comment>
<evidence type="ECO:0000259" key="9">
    <source>
        <dbReference type="Pfam" id="PF02366"/>
    </source>
</evidence>
<evidence type="ECO:0000256" key="5">
    <source>
        <dbReference type="ARBA" id="ARBA00022692"/>
    </source>
</evidence>
<name>A0A934S8J5_9BACT</name>
<evidence type="ECO:0000256" key="2">
    <source>
        <dbReference type="ARBA" id="ARBA00022475"/>
    </source>
</evidence>
<feature type="transmembrane region" description="Helical" evidence="8">
    <location>
        <begin position="275"/>
        <end position="295"/>
    </location>
</feature>
<dbReference type="InterPro" id="IPR003342">
    <property type="entry name" value="ArnT-like_N"/>
</dbReference>
<organism evidence="10 11">
    <name type="scientific">Luteolibacter pohnpeiensis</name>
    <dbReference type="NCBI Taxonomy" id="454153"/>
    <lineage>
        <taxon>Bacteria</taxon>
        <taxon>Pseudomonadati</taxon>
        <taxon>Verrucomicrobiota</taxon>
        <taxon>Verrucomicrobiia</taxon>
        <taxon>Verrucomicrobiales</taxon>
        <taxon>Verrucomicrobiaceae</taxon>
        <taxon>Luteolibacter</taxon>
    </lineage>
</organism>